<dbReference type="InterPro" id="IPR045241">
    <property type="entry name" value="Prp46/PLRG1-like"/>
</dbReference>
<dbReference type="PROSITE" id="PS00678">
    <property type="entry name" value="WD_REPEATS_1"/>
    <property type="match status" value="1"/>
</dbReference>
<evidence type="ECO:0000313" key="6">
    <source>
        <dbReference type="EMBL" id="KAI6647566.1"/>
    </source>
</evidence>
<keyword evidence="2" id="KW-0677">Repeat</keyword>
<feature type="repeat" description="WD" evidence="4">
    <location>
        <begin position="81"/>
        <end position="121"/>
    </location>
</feature>
<dbReference type="SUPFAM" id="SSF50978">
    <property type="entry name" value="WD40 repeat-like"/>
    <property type="match status" value="1"/>
</dbReference>
<name>A0AAV7JFJ5_9METZ</name>
<reference evidence="6 7" key="1">
    <citation type="journal article" date="2023" name="BMC Biol.">
        <title>The compact genome of the sponge Oopsacas minuta (Hexactinellida) is lacking key metazoan core genes.</title>
        <authorList>
            <person name="Santini S."/>
            <person name="Schenkelaars Q."/>
            <person name="Jourda C."/>
            <person name="Duchesne M."/>
            <person name="Belahbib H."/>
            <person name="Rocher C."/>
            <person name="Selva M."/>
            <person name="Riesgo A."/>
            <person name="Vervoort M."/>
            <person name="Leys S.P."/>
            <person name="Kodjabachian L."/>
            <person name="Le Bivic A."/>
            <person name="Borchiellini C."/>
            <person name="Claverie J.M."/>
            <person name="Renard E."/>
        </authorList>
    </citation>
    <scope>NUCLEOTIDE SEQUENCE [LARGE SCALE GENOMIC DNA]</scope>
    <source>
        <strain evidence="6">SPO-2</strain>
    </source>
</reference>
<gene>
    <name evidence="6" type="ORF">LOD99_8743</name>
</gene>
<dbReference type="InterPro" id="IPR019775">
    <property type="entry name" value="WD40_repeat_CS"/>
</dbReference>
<proteinExistence type="inferred from homology"/>
<dbReference type="PANTHER" id="PTHR19923:SF0">
    <property type="entry name" value="PLEIOTROPIC REGULATOR 1"/>
    <property type="match status" value="1"/>
</dbReference>
<keyword evidence="5" id="KW-0732">Signal</keyword>
<evidence type="ECO:0000313" key="7">
    <source>
        <dbReference type="Proteomes" id="UP001165289"/>
    </source>
</evidence>
<feature type="signal peptide" evidence="5">
    <location>
        <begin position="1"/>
        <end position="20"/>
    </location>
</feature>
<protein>
    <submittedName>
        <fullName evidence="6">Pleiotropic regulator 1</fullName>
    </submittedName>
</protein>
<evidence type="ECO:0000256" key="2">
    <source>
        <dbReference type="ARBA" id="ARBA00022737"/>
    </source>
</evidence>
<dbReference type="SMART" id="SM00320">
    <property type="entry name" value="WD40"/>
    <property type="match status" value="3"/>
</dbReference>
<dbReference type="Gene3D" id="2.130.10.10">
    <property type="entry name" value="YVTN repeat-like/Quinoprotein amine dehydrogenase"/>
    <property type="match status" value="1"/>
</dbReference>
<evidence type="ECO:0000256" key="3">
    <source>
        <dbReference type="ARBA" id="ARBA00025726"/>
    </source>
</evidence>
<dbReference type="Pfam" id="PF00400">
    <property type="entry name" value="WD40"/>
    <property type="match status" value="4"/>
</dbReference>
<sequence length="186" mass="20748">MHFRILLALTGYMGLGIITGSHDSTIRLWDLTAGKTHAILTNHKKSVRSLALHPEEFTFTSASPDVIKQWRFPDGNFMQNMTGQTGIINCMAVNPDGVLVSGGDNGSLFFWDWRTGYNFQKAQTIVQPGSLDSEAGLFCMTFDKSGTRLLVGEADKTIKVYKQDETADEESHPVVWKSEILRGKKY</sequence>
<dbReference type="AlphaFoldDB" id="A0AAV7JFJ5"/>
<evidence type="ECO:0000256" key="4">
    <source>
        <dbReference type="PROSITE-ProRule" id="PRU00221"/>
    </source>
</evidence>
<evidence type="ECO:0000256" key="5">
    <source>
        <dbReference type="SAM" id="SignalP"/>
    </source>
</evidence>
<dbReference type="InterPro" id="IPR015943">
    <property type="entry name" value="WD40/YVTN_repeat-like_dom_sf"/>
</dbReference>
<feature type="chain" id="PRO_5043877088" evidence="5">
    <location>
        <begin position="21"/>
        <end position="186"/>
    </location>
</feature>
<accession>A0AAV7JFJ5</accession>
<dbReference type="GO" id="GO:0071013">
    <property type="term" value="C:catalytic step 2 spliceosome"/>
    <property type="evidence" value="ECO:0007669"/>
    <property type="project" value="TreeGrafter"/>
</dbReference>
<organism evidence="6 7">
    <name type="scientific">Oopsacas minuta</name>
    <dbReference type="NCBI Taxonomy" id="111878"/>
    <lineage>
        <taxon>Eukaryota</taxon>
        <taxon>Metazoa</taxon>
        <taxon>Porifera</taxon>
        <taxon>Hexactinellida</taxon>
        <taxon>Hexasterophora</taxon>
        <taxon>Lyssacinosida</taxon>
        <taxon>Leucopsacidae</taxon>
        <taxon>Oopsacas</taxon>
    </lineage>
</organism>
<dbReference type="GO" id="GO:0000398">
    <property type="term" value="P:mRNA splicing, via spliceosome"/>
    <property type="evidence" value="ECO:0007669"/>
    <property type="project" value="InterPro"/>
</dbReference>
<dbReference type="InterPro" id="IPR036322">
    <property type="entry name" value="WD40_repeat_dom_sf"/>
</dbReference>
<keyword evidence="1 4" id="KW-0853">WD repeat</keyword>
<comment type="caution">
    <text evidence="6">The sequence shown here is derived from an EMBL/GenBank/DDBJ whole genome shotgun (WGS) entry which is preliminary data.</text>
</comment>
<comment type="similarity">
    <text evidence="3">Belongs to the WD repeat PRL1/PRL2 family.</text>
</comment>
<dbReference type="PANTHER" id="PTHR19923">
    <property type="entry name" value="WD40 REPEAT PROTEINPRL1/PRL2-RELATED"/>
    <property type="match status" value="1"/>
</dbReference>
<dbReference type="InterPro" id="IPR001680">
    <property type="entry name" value="WD40_rpt"/>
</dbReference>
<dbReference type="GO" id="GO:0000974">
    <property type="term" value="C:Prp19 complex"/>
    <property type="evidence" value="ECO:0007669"/>
    <property type="project" value="TreeGrafter"/>
</dbReference>
<feature type="repeat" description="WD" evidence="4">
    <location>
        <begin position="17"/>
        <end position="39"/>
    </location>
</feature>
<dbReference type="Proteomes" id="UP001165289">
    <property type="component" value="Unassembled WGS sequence"/>
</dbReference>
<dbReference type="EMBL" id="JAKMXF010000341">
    <property type="protein sequence ID" value="KAI6647566.1"/>
    <property type="molecule type" value="Genomic_DNA"/>
</dbReference>
<keyword evidence="7" id="KW-1185">Reference proteome</keyword>
<dbReference type="PROSITE" id="PS50082">
    <property type="entry name" value="WD_REPEATS_2"/>
    <property type="match status" value="2"/>
</dbReference>
<dbReference type="GO" id="GO:0071011">
    <property type="term" value="C:precatalytic spliceosome"/>
    <property type="evidence" value="ECO:0007669"/>
    <property type="project" value="TreeGrafter"/>
</dbReference>
<evidence type="ECO:0000256" key="1">
    <source>
        <dbReference type="ARBA" id="ARBA00022574"/>
    </source>
</evidence>